<sequence>MIVTRHRHRRRRIQRQRPILHLVLLSLAGLVLFPSHGHYTCNAFSTISPSIIIGSRANQHHTAVAVTGGFGAGASRRYSTTGGNDQSLPTDIDVDEDDSHLLQHHHQQQQQQSQQQTTRNNRRDFIAHSIATTSSVVVGSTILSMMSLPFVNNNMALAAEDDTPTTTSSSSTMIDPSIQMPTITQTIYLDIKFEKYVEPKRLIIGLFGRDVPKTVENFVKLCTNNNNNNYGGEENKSGASYVGSTFYRVLSENSIQGGGIGSPNNDGSRGTSAYEGGQPFLPDNYNIRHTLPGLVSAVRANSEGLIDSRFFIQTESDAGWANGRYAAFGIVLDNDEKKGGEDGNIGGSSGGGGGMDLVRRISRVDVTRPRNSPKESVTIVGCGLL</sequence>
<feature type="region of interest" description="Disordered" evidence="1">
    <location>
        <begin position="257"/>
        <end position="277"/>
    </location>
</feature>
<dbReference type="SUPFAM" id="SSF50891">
    <property type="entry name" value="Cyclophilin-like"/>
    <property type="match status" value="1"/>
</dbReference>
<dbReference type="InterPro" id="IPR002130">
    <property type="entry name" value="Cyclophilin-type_PPIase_dom"/>
</dbReference>
<dbReference type="Proteomes" id="UP001530293">
    <property type="component" value="Unassembled WGS sequence"/>
</dbReference>
<comment type="caution">
    <text evidence="4">The sequence shown here is derived from an EMBL/GenBank/DDBJ whole genome shotgun (WGS) entry which is preliminary data.</text>
</comment>
<organism evidence="4 5">
    <name type="scientific">Discostella pseudostelligera</name>
    <dbReference type="NCBI Taxonomy" id="259834"/>
    <lineage>
        <taxon>Eukaryota</taxon>
        <taxon>Sar</taxon>
        <taxon>Stramenopiles</taxon>
        <taxon>Ochrophyta</taxon>
        <taxon>Bacillariophyta</taxon>
        <taxon>Coscinodiscophyceae</taxon>
        <taxon>Thalassiosirophycidae</taxon>
        <taxon>Stephanodiscales</taxon>
        <taxon>Stephanodiscaceae</taxon>
        <taxon>Discostella</taxon>
    </lineage>
</organism>
<dbReference type="AlphaFoldDB" id="A0ABD3MF07"/>
<evidence type="ECO:0000313" key="4">
    <source>
        <dbReference type="EMBL" id="KAL3761204.1"/>
    </source>
</evidence>
<feature type="region of interest" description="Disordered" evidence="1">
    <location>
        <begin position="100"/>
        <end position="120"/>
    </location>
</feature>
<proteinExistence type="predicted"/>
<reference evidence="4 5" key="1">
    <citation type="submission" date="2024-10" db="EMBL/GenBank/DDBJ databases">
        <title>Updated reference genomes for cyclostephanoid diatoms.</title>
        <authorList>
            <person name="Roberts W.R."/>
            <person name="Alverson A.J."/>
        </authorList>
    </citation>
    <scope>NUCLEOTIDE SEQUENCE [LARGE SCALE GENOMIC DNA]</scope>
    <source>
        <strain evidence="4 5">AJA232-27</strain>
    </source>
</reference>
<evidence type="ECO:0000256" key="1">
    <source>
        <dbReference type="SAM" id="MobiDB-lite"/>
    </source>
</evidence>
<feature type="signal peptide" evidence="2">
    <location>
        <begin position="1"/>
        <end position="37"/>
    </location>
</feature>
<evidence type="ECO:0000259" key="3">
    <source>
        <dbReference type="PROSITE" id="PS50072"/>
    </source>
</evidence>
<feature type="domain" description="PPIase cyclophilin-type" evidence="3">
    <location>
        <begin position="201"/>
        <end position="384"/>
    </location>
</feature>
<dbReference type="Pfam" id="PF00160">
    <property type="entry name" value="Pro_isomerase"/>
    <property type="match status" value="1"/>
</dbReference>
<dbReference type="PANTHER" id="PTHR11071:SF561">
    <property type="entry name" value="PEPTIDYL-PROLYL CIS-TRANS ISOMERASE D-RELATED"/>
    <property type="match status" value="1"/>
</dbReference>
<dbReference type="EMBL" id="JALLBG020000156">
    <property type="protein sequence ID" value="KAL3761204.1"/>
    <property type="molecule type" value="Genomic_DNA"/>
</dbReference>
<dbReference type="PROSITE" id="PS50072">
    <property type="entry name" value="CSA_PPIASE_2"/>
    <property type="match status" value="1"/>
</dbReference>
<dbReference type="PRINTS" id="PR00153">
    <property type="entry name" value="CSAPPISMRASE"/>
</dbReference>
<gene>
    <name evidence="4" type="ORF">ACHAWU_000299</name>
</gene>
<accession>A0ABD3MF07</accession>
<dbReference type="PANTHER" id="PTHR11071">
    <property type="entry name" value="PEPTIDYL-PROLYL CIS-TRANS ISOMERASE"/>
    <property type="match status" value="1"/>
</dbReference>
<evidence type="ECO:0000313" key="5">
    <source>
        <dbReference type="Proteomes" id="UP001530293"/>
    </source>
</evidence>
<keyword evidence="2" id="KW-0732">Signal</keyword>
<feature type="chain" id="PRO_5044826130" description="PPIase cyclophilin-type domain-containing protein" evidence="2">
    <location>
        <begin position="38"/>
        <end position="385"/>
    </location>
</feature>
<dbReference type="Gene3D" id="2.40.100.10">
    <property type="entry name" value="Cyclophilin-like"/>
    <property type="match status" value="1"/>
</dbReference>
<keyword evidence="5" id="KW-1185">Reference proteome</keyword>
<feature type="compositionally biased region" description="Polar residues" evidence="1">
    <location>
        <begin position="262"/>
        <end position="271"/>
    </location>
</feature>
<dbReference type="InterPro" id="IPR029000">
    <property type="entry name" value="Cyclophilin-like_dom_sf"/>
</dbReference>
<protein>
    <recommendedName>
        <fullName evidence="3">PPIase cyclophilin-type domain-containing protein</fullName>
    </recommendedName>
</protein>
<name>A0ABD3MF07_9STRA</name>
<evidence type="ECO:0000256" key="2">
    <source>
        <dbReference type="SAM" id="SignalP"/>
    </source>
</evidence>